<dbReference type="Proteomes" id="UP000267049">
    <property type="component" value="Unassembled WGS sequence"/>
</dbReference>
<dbReference type="SUPFAM" id="SSF56784">
    <property type="entry name" value="HAD-like"/>
    <property type="match status" value="1"/>
</dbReference>
<accession>A0A3M8SNI3</accession>
<dbReference type="SFLD" id="SFLDS00003">
    <property type="entry name" value="Haloacid_Dehalogenase"/>
    <property type="match status" value="1"/>
</dbReference>
<dbReference type="InterPro" id="IPR023214">
    <property type="entry name" value="HAD_sf"/>
</dbReference>
<evidence type="ECO:0000256" key="1">
    <source>
        <dbReference type="ARBA" id="ARBA00022801"/>
    </source>
</evidence>
<comment type="caution">
    <text evidence="2">The sequence shown here is derived from an EMBL/GenBank/DDBJ whole genome shotgun (WGS) entry which is preliminary data.</text>
</comment>
<gene>
    <name evidence="2" type="ORF">EER27_12920</name>
</gene>
<dbReference type="NCBIfam" id="TIGR01549">
    <property type="entry name" value="HAD-SF-IA-v1"/>
    <property type="match status" value="1"/>
</dbReference>
<protein>
    <submittedName>
        <fullName evidence="2">HAD family hydrolase</fullName>
    </submittedName>
</protein>
<dbReference type="PANTHER" id="PTHR43316:SF3">
    <property type="entry name" value="HALOACID DEHALOGENASE, TYPE II (AFU_ORTHOLOGUE AFUA_2G07750)-RELATED"/>
    <property type="match status" value="1"/>
</dbReference>
<dbReference type="RefSeq" id="WP_123088542.1">
    <property type="nucleotide sequence ID" value="NZ_RIBS01000006.1"/>
</dbReference>
<dbReference type="GO" id="GO:0016787">
    <property type="term" value="F:hydrolase activity"/>
    <property type="evidence" value="ECO:0007669"/>
    <property type="project" value="UniProtKB-KW"/>
</dbReference>
<keyword evidence="3" id="KW-1185">Reference proteome</keyword>
<sequence>MPFTVNAITLDLDDTIWPIGPVLVRAENALGQWLREHAPRTAAHWPVEAMRALRDRVAAEHPQLSHDFTRQRLITLERMLEAAGDDIALVQPAFDVFFAARCEVEHYDDSLAALDRLAARVPLAALSNGNADLSRIGLMHLFRFQLGAREHGAAKPAASIFHAACQQLGCDPALVLHVGDDIELDVLGAHRAGLRTCWINRTDQDGRQREWPRAQPRPDLEFPTLAALADWLDAAHSLETSPA</sequence>
<dbReference type="OrthoDB" id="367448at2"/>
<dbReference type="InterPro" id="IPR036412">
    <property type="entry name" value="HAD-like_sf"/>
</dbReference>
<dbReference type="EMBL" id="RIBS01000006">
    <property type="protein sequence ID" value="RNF82809.1"/>
    <property type="molecule type" value="Genomic_DNA"/>
</dbReference>
<dbReference type="PANTHER" id="PTHR43316">
    <property type="entry name" value="HYDROLASE, HALOACID DELAHOGENASE-RELATED"/>
    <property type="match status" value="1"/>
</dbReference>
<evidence type="ECO:0000313" key="2">
    <source>
        <dbReference type="EMBL" id="RNF82809.1"/>
    </source>
</evidence>
<organism evidence="2 3">
    <name type="scientific">Montanilutibacter psychrotolerans</name>
    <dbReference type="NCBI Taxonomy" id="1327343"/>
    <lineage>
        <taxon>Bacteria</taxon>
        <taxon>Pseudomonadati</taxon>
        <taxon>Pseudomonadota</taxon>
        <taxon>Gammaproteobacteria</taxon>
        <taxon>Lysobacterales</taxon>
        <taxon>Lysobacteraceae</taxon>
        <taxon>Montanilutibacter</taxon>
    </lineage>
</organism>
<dbReference type="InterPro" id="IPR051540">
    <property type="entry name" value="S-2-haloacid_dehalogenase"/>
</dbReference>
<dbReference type="InterPro" id="IPR006439">
    <property type="entry name" value="HAD-SF_hydro_IA"/>
</dbReference>
<proteinExistence type="predicted"/>
<keyword evidence="1 2" id="KW-0378">Hydrolase</keyword>
<name>A0A3M8SNI3_9GAMM</name>
<evidence type="ECO:0000313" key="3">
    <source>
        <dbReference type="Proteomes" id="UP000267049"/>
    </source>
</evidence>
<dbReference type="Gene3D" id="3.40.50.1000">
    <property type="entry name" value="HAD superfamily/HAD-like"/>
    <property type="match status" value="1"/>
</dbReference>
<dbReference type="Pfam" id="PF00702">
    <property type="entry name" value="Hydrolase"/>
    <property type="match status" value="1"/>
</dbReference>
<dbReference type="Gene3D" id="1.20.120.1600">
    <property type="match status" value="1"/>
</dbReference>
<dbReference type="SFLD" id="SFLDG01129">
    <property type="entry name" value="C1.5:_HAD__Beta-PGM__Phosphata"/>
    <property type="match status" value="1"/>
</dbReference>
<reference evidence="2 3" key="1">
    <citation type="submission" date="2018-11" db="EMBL/GenBank/DDBJ databases">
        <title>Lysobacter cryohumiis sp. nov., isolated from soil in the Tianshan Mountains, Xinjiang, China.</title>
        <authorList>
            <person name="Luo Y."/>
            <person name="Sheng H."/>
        </authorList>
    </citation>
    <scope>NUCLEOTIDE SEQUENCE [LARGE SCALE GENOMIC DNA]</scope>
    <source>
        <strain evidence="2 3">ZS60</strain>
    </source>
</reference>
<dbReference type="AlphaFoldDB" id="A0A3M8SNI3"/>